<protein>
    <submittedName>
        <fullName evidence="1">Uncharacterized protein</fullName>
    </submittedName>
</protein>
<accession>A0A0Q5WI39</accession>
<dbReference type="EMBL" id="CH954177">
    <property type="protein sequence ID" value="KQS70107.1"/>
    <property type="molecule type" value="Genomic_DNA"/>
</dbReference>
<dbReference type="Proteomes" id="UP000008711">
    <property type="component" value="Unassembled WGS sequence"/>
</dbReference>
<keyword evidence="2" id="KW-1185">Reference proteome</keyword>
<organism evidence="1 2">
    <name type="scientific">Drosophila erecta</name>
    <name type="common">Fruit fly</name>
    <dbReference type="NCBI Taxonomy" id="7220"/>
    <lineage>
        <taxon>Eukaryota</taxon>
        <taxon>Metazoa</taxon>
        <taxon>Ecdysozoa</taxon>
        <taxon>Arthropoda</taxon>
        <taxon>Hexapoda</taxon>
        <taxon>Insecta</taxon>
        <taxon>Pterygota</taxon>
        <taxon>Neoptera</taxon>
        <taxon>Endopterygota</taxon>
        <taxon>Diptera</taxon>
        <taxon>Brachycera</taxon>
        <taxon>Muscomorpha</taxon>
        <taxon>Ephydroidea</taxon>
        <taxon>Drosophilidae</taxon>
        <taxon>Drosophila</taxon>
        <taxon>Sophophora</taxon>
    </lineage>
</organism>
<evidence type="ECO:0000313" key="1">
    <source>
        <dbReference type="EMBL" id="KQS70107.1"/>
    </source>
</evidence>
<reference evidence="1 2" key="2">
    <citation type="journal article" date="2008" name="Bioinformatics">
        <title>Assembly reconciliation.</title>
        <authorList>
            <person name="Zimin A.V."/>
            <person name="Smith D.R."/>
            <person name="Sutton G."/>
            <person name="Yorke J.A."/>
        </authorList>
    </citation>
    <scope>NUCLEOTIDE SEQUENCE [LARGE SCALE GENOMIC DNA]</scope>
    <source>
        <strain evidence="1 2">TSC#14021-0224.01</strain>
    </source>
</reference>
<dbReference type="AlphaFoldDB" id="A0A0Q5WI39"/>
<name>A0A0Q5WI39_DROER</name>
<evidence type="ECO:0000313" key="2">
    <source>
        <dbReference type="Proteomes" id="UP000008711"/>
    </source>
</evidence>
<reference evidence="1 2" key="1">
    <citation type="journal article" date="2007" name="Nature">
        <title>Evolution of genes and genomes on the Drosophila phylogeny.</title>
        <authorList>
            <consortium name="Drosophila 12 Genomes Consortium"/>
            <person name="Clark A.G."/>
            <person name="Eisen M.B."/>
            <person name="Smith D.R."/>
            <person name="Bergman C.M."/>
            <person name="Oliver B."/>
            <person name="Markow T.A."/>
            <person name="Kaufman T.C."/>
            <person name="Kellis M."/>
            <person name="Gelbart W."/>
            <person name="Iyer V.N."/>
            <person name="Pollard D.A."/>
            <person name="Sackton T.B."/>
            <person name="Larracuente A.M."/>
            <person name="Singh N.D."/>
            <person name="Abad J.P."/>
            <person name="Abt D.N."/>
            <person name="Adryan B."/>
            <person name="Aguade M."/>
            <person name="Akashi H."/>
            <person name="Anderson W.W."/>
            <person name="Aquadro C.F."/>
            <person name="Ardell D.H."/>
            <person name="Arguello R."/>
            <person name="Artieri C.G."/>
            <person name="Barbash D.A."/>
            <person name="Barker D."/>
            <person name="Barsanti P."/>
            <person name="Batterham P."/>
            <person name="Batzoglou S."/>
            <person name="Begun D."/>
            <person name="Bhutkar A."/>
            <person name="Blanco E."/>
            <person name="Bosak S.A."/>
            <person name="Bradley R.K."/>
            <person name="Brand A.D."/>
            <person name="Brent M.R."/>
            <person name="Brooks A.N."/>
            <person name="Brown R.H."/>
            <person name="Butlin R.K."/>
            <person name="Caggese C."/>
            <person name="Calvi B.R."/>
            <person name="Bernardo de Carvalho A."/>
            <person name="Caspi A."/>
            <person name="Castrezana S."/>
            <person name="Celniker S.E."/>
            <person name="Chang J.L."/>
            <person name="Chapple C."/>
            <person name="Chatterji S."/>
            <person name="Chinwalla A."/>
            <person name="Civetta A."/>
            <person name="Clifton S.W."/>
            <person name="Comeron J.M."/>
            <person name="Costello J.C."/>
            <person name="Coyne J.A."/>
            <person name="Daub J."/>
            <person name="David R.G."/>
            <person name="Delcher A.L."/>
            <person name="Delehaunty K."/>
            <person name="Do C.B."/>
            <person name="Ebling H."/>
            <person name="Edwards K."/>
            <person name="Eickbush T."/>
            <person name="Evans J.D."/>
            <person name="Filipski A."/>
            <person name="Findeiss S."/>
            <person name="Freyhult E."/>
            <person name="Fulton L."/>
            <person name="Fulton R."/>
            <person name="Garcia A.C."/>
            <person name="Gardiner A."/>
            <person name="Garfield D.A."/>
            <person name="Garvin B.E."/>
            <person name="Gibson G."/>
            <person name="Gilbert D."/>
            <person name="Gnerre S."/>
            <person name="Godfrey J."/>
            <person name="Good R."/>
            <person name="Gotea V."/>
            <person name="Gravely B."/>
            <person name="Greenberg A.J."/>
            <person name="Griffiths-Jones S."/>
            <person name="Gross S."/>
            <person name="Guigo R."/>
            <person name="Gustafson E.A."/>
            <person name="Haerty W."/>
            <person name="Hahn M.W."/>
            <person name="Halligan D.L."/>
            <person name="Halpern A.L."/>
            <person name="Halter G.M."/>
            <person name="Han M.V."/>
            <person name="Heger A."/>
            <person name="Hillier L."/>
            <person name="Hinrichs A.S."/>
            <person name="Holmes I."/>
            <person name="Hoskins R.A."/>
            <person name="Hubisz M.J."/>
            <person name="Hultmark D."/>
            <person name="Huntley M.A."/>
            <person name="Jaffe D.B."/>
            <person name="Jagadeeshan S."/>
            <person name="Jeck W.R."/>
            <person name="Johnson J."/>
            <person name="Jones C.D."/>
            <person name="Jordan W.C."/>
            <person name="Karpen G.H."/>
            <person name="Kataoka E."/>
            <person name="Keightley P.D."/>
            <person name="Kheradpour P."/>
            <person name="Kirkness E.F."/>
            <person name="Koerich L.B."/>
            <person name="Kristiansen K."/>
            <person name="Kudrna D."/>
            <person name="Kulathinal R.J."/>
            <person name="Kumar S."/>
            <person name="Kwok R."/>
            <person name="Lander E."/>
            <person name="Langley C.H."/>
            <person name="Lapoint R."/>
            <person name="Lazzaro B.P."/>
            <person name="Lee S.J."/>
            <person name="Levesque L."/>
            <person name="Li R."/>
            <person name="Lin C.F."/>
            <person name="Lin M.F."/>
            <person name="Lindblad-Toh K."/>
            <person name="Llopart A."/>
            <person name="Long M."/>
            <person name="Low L."/>
            <person name="Lozovsky E."/>
            <person name="Lu J."/>
            <person name="Luo M."/>
            <person name="Machado C.A."/>
            <person name="Makalowski W."/>
            <person name="Marzo M."/>
            <person name="Matsuda M."/>
            <person name="Matzkin L."/>
            <person name="McAllister B."/>
            <person name="McBride C.S."/>
            <person name="McKernan B."/>
            <person name="McKernan K."/>
            <person name="Mendez-Lago M."/>
            <person name="Minx P."/>
            <person name="Mollenhauer M.U."/>
            <person name="Montooth K."/>
            <person name="Mount S.M."/>
            <person name="Mu X."/>
            <person name="Myers E."/>
            <person name="Negre B."/>
            <person name="Newfeld S."/>
            <person name="Nielsen R."/>
            <person name="Noor M.A."/>
            <person name="O'Grady P."/>
            <person name="Pachter L."/>
            <person name="Papaceit M."/>
            <person name="Parisi M.J."/>
            <person name="Parisi M."/>
            <person name="Parts L."/>
            <person name="Pedersen J.S."/>
            <person name="Pesole G."/>
            <person name="Phillippy A.M."/>
            <person name="Ponting C.P."/>
            <person name="Pop M."/>
            <person name="Porcelli D."/>
            <person name="Powell J.R."/>
            <person name="Prohaska S."/>
            <person name="Pruitt K."/>
            <person name="Puig M."/>
            <person name="Quesneville H."/>
            <person name="Ram K.R."/>
            <person name="Rand D."/>
            <person name="Rasmussen M.D."/>
            <person name="Reed L.K."/>
            <person name="Reenan R."/>
            <person name="Reily A."/>
            <person name="Remington K.A."/>
            <person name="Rieger T.T."/>
            <person name="Ritchie M.G."/>
            <person name="Robin C."/>
            <person name="Rogers Y.H."/>
            <person name="Rohde C."/>
            <person name="Rozas J."/>
            <person name="Rubenfield M.J."/>
            <person name="Ruiz A."/>
            <person name="Russo S."/>
            <person name="Salzberg S.L."/>
            <person name="Sanchez-Gracia A."/>
            <person name="Saranga D.J."/>
            <person name="Sato H."/>
            <person name="Schaeffer S.W."/>
            <person name="Schatz M.C."/>
            <person name="Schlenke T."/>
            <person name="Schwartz R."/>
            <person name="Segarra C."/>
            <person name="Singh R.S."/>
            <person name="Sirot L."/>
            <person name="Sirota M."/>
            <person name="Sisneros N.B."/>
            <person name="Smith C.D."/>
            <person name="Smith T.F."/>
            <person name="Spieth J."/>
            <person name="Stage D.E."/>
            <person name="Stark A."/>
            <person name="Stephan W."/>
            <person name="Strausberg R.L."/>
            <person name="Strempel S."/>
            <person name="Sturgill D."/>
            <person name="Sutton G."/>
            <person name="Sutton G.G."/>
            <person name="Tao W."/>
            <person name="Teichmann S."/>
            <person name="Tobari Y.N."/>
            <person name="Tomimura Y."/>
            <person name="Tsolas J.M."/>
            <person name="Valente V.L."/>
            <person name="Venter E."/>
            <person name="Venter J.C."/>
            <person name="Vicario S."/>
            <person name="Vieira F.G."/>
            <person name="Vilella A.J."/>
            <person name="Villasante A."/>
            <person name="Walenz B."/>
            <person name="Wang J."/>
            <person name="Wasserman M."/>
            <person name="Watts T."/>
            <person name="Wilson D."/>
            <person name="Wilson R.K."/>
            <person name="Wing R.A."/>
            <person name="Wolfner M.F."/>
            <person name="Wong A."/>
            <person name="Wong G.K."/>
            <person name="Wu C.I."/>
            <person name="Wu G."/>
            <person name="Yamamoto D."/>
            <person name="Yang H.P."/>
            <person name="Yang S.P."/>
            <person name="Yorke J.A."/>
            <person name="Yoshida K."/>
            <person name="Zdobnov E."/>
            <person name="Zhang P."/>
            <person name="Zhang Y."/>
            <person name="Zimin A.V."/>
            <person name="Baldwin J."/>
            <person name="Abdouelleil A."/>
            <person name="Abdulkadir J."/>
            <person name="Abebe A."/>
            <person name="Abera B."/>
            <person name="Abreu J."/>
            <person name="Acer S.C."/>
            <person name="Aftuck L."/>
            <person name="Alexander A."/>
            <person name="An P."/>
            <person name="Anderson E."/>
            <person name="Anderson S."/>
            <person name="Arachi H."/>
            <person name="Azer M."/>
            <person name="Bachantsang P."/>
            <person name="Barry A."/>
            <person name="Bayul T."/>
            <person name="Berlin A."/>
            <person name="Bessette D."/>
            <person name="Bloom T."/>
            <person name="Blye J."/>
            <person name="Boguslavskiy L."/>
            <person name="Bonnet C."/>
            <person name="Boukhgalter B."/>
            <person name="Bourzgui I."/>
            <person name="Brown A."/>
            <person name="Cahill P."/>
            <person name="Channer S."/>
            <person name="Cheshatsang Y."/>
            <person name="Chuda L."/>
            <person name="Citroen M."/>
            <person name="Collymore A."/>
            <person name="Cooke P."/>
            <person name="Costello M."/>
            <person name="D'Aco K."/>
            <person name="Daza R."/>
            <person name="De Haan G."/>
            <person name="DeGray S."/>
            <person name="DeMaso C."/>
            <person name="Dhargay N."/>
            <person name="Dooley K."/>
            <person name="Dooley E."/>
            <person name="Doricent M."/>
            <person name="Dorje P."/>
            <person name="Dorjee K."/>
            <person name="Dupes A."/>
            <person name="Elong R."/>
            <person name="Falk J."/>
            <person name="Farina A."/>
            <person name="Faro S."/>
            <person name="Ferguson D."/>
            <person name="Fisher S."/>
            <person name="Foley C.D."/>
            <person name="Franke A."/>
            <person name="Friedrich D."/>
            <person name="Gadbois L."/>
            <person name="Gearin G."/>
            <person name="Gearin C.R."/>
            <person name="Giannoukos G."/>
            <person name="Goode T."/>
            <person name="Graham J."/>
            <person name="Grandbois E."/>
            <person name="Grewal S."/>
            <person name="Gyaltsen K."/>
            <person name="Hafez N."/>
            <person name="Hagos B."/>
            <person name="Hall J."/>
            <person name="Henson C."/>
            <person name="Hollinger A."/>
            <person name="Honan T."/>
            <person name="Huard M.D."/>
            <person name="Hughes L."/>
            <person name="Hurhula B."/>
            <person name="Husby M.E."/>
            <person name="Kamat A."/>
            <person name="Kanga B."/>
            <person name="Kashin S."/>
            <person name="Khazanovich D."/>
            <person name="Kisner P."/>
            <person name="Lance K."/>
            <person name="Lara M."/>
            <person name="Lee W."/>
            <person name="Lennon N."/>
            <person name="Letendre F."/>
            <person name="LeVine R."/>
            <person name="Lipovsky A."/>
            <person name="Liu X."/>
            <person name="Liu J."/>
            <person name="Liu S."/>
            <person name="Lokyitsang T."/>
            <person name="Lokyitsang Y."/>
            <person name="Lubonja R."/>
            <person name="Lui A."/>
            <person name="MacDonald P."/>
            <person name="Magnisalis V."/>
            <person name="Maru K."/>
            <person name="Matthews C."/>
            <person name="McCusker W."/>
            <person name="McDonough S."/>
            <person name="Mehta T."/>
            <person name="Meldrim J."/>
            <person name="Meneus L."/>
            <person name="Mihai O."/>
            <person name="Mihalev A."/>
            <person name="Mihova T."/>
            <person name="Mittelman R."/>
            <person name="Mlenga V."/>
            <person name="Montmayeur A."/>
            <person name="Mulrain L."/>
            <person name="Navidi A."/>
            <person name="Naylor J."/>
            <person name="Negash T."/>
            <person name="Nguyen T."/>
            <person name="Nguyen N."/>
            <person name="Nicol R."/>
            <person name="Norbu C."/>
            <person name="Norbu N."/>
            <person name="Novod N."/>
            <person name="O'Neill B."/>
            <person name="Osman S."/>
            <person name="Markiewicz E."/>
            <person name="Oyono O.L."/>
            <person name="Patti C."/>
            <person name="Phunkhang P."/>
            <person name="Pierre F."/>
            <person name="Priest M."/>
            <person name="Raghuraman S."/>
            <person name="Rege F."/>
            <person name="Reyes R."/>
            <person name="Rise C."/>
            <person name="Rogov P."/>
            <person name="Ross K."/>
            <person name="Ryan E."/>
            <person name="Settipalli S."/>
            <person name="Shea T."/>
            <person name="Sherpa N."/>
            <person name="Shi L."/>
            <person name="Shih D."/>
            <person name="Sparrow T."/>
            <person name="Spaulding J."/>
            <person name="Stalker J."/>
            <person name="Stange-Thomann N."/>
            <person name="Stavropoulos S."/>
            <person name="Stone C."/>
            <person name="Strader C."/>
            <person name="Tesfaye S."/>
            <person name="Thomson T."/>
            <person name="Thoulutsang Y."/>
            <person name="Thoulutsang D."/>
            <person name="Topham K."/>
            <person name="Topping I."/>
            <person name="Tsamla T."/>
            <person name="Vassiliev H."/>
            <person name="Vo A."/>
            <person name="Wangchuk T."/>
            <person name="Wangdi T."/>
            <person name="Weiand M."/>
            <person name="Wilkinson J."/>
            <person name="Wilson A."/>
            <person name="Yadav S."/>
            <person name="Young G."/>
            <person name="Yu Q."/>
            <person name="Zembek L."/>
            <person name="Zhong D."/>
            <person name="Zimmer A."/>
            <person name="Zwirko Z."/>
            <person name="Jaffe D.B."/>
            <person name="Alvarez P."/>
            <person name="Brockman W."/>
            <person name="Butler J."/>
            <person name="Chin C."/>
            <person name="Gnerre S."/>
            <person name="Grabherr M."/>
            <person name="Kleber M."/>
            <person name="Mauceli E."/>
            <person name="MacCallum I."/>
        </authorList>
    </citation>
    <scope>NUCLEOTIDE SEQUENCE [LARGE SCALE GENOMIC DNA]</scope>
    <source>
        <strain evidence="1 2">TSC#14021-0224.01</strain>
    </source>
</reference>
<proteinExistence type="predicted"/>
<dbReference type="OrthoDB" id="7870812at2759"/>
<gene>
    <name evidence="1" type="primary">Dere\GG26751</name>
    <name evidence="1" type="synonym">GG26751</name>
    <name evidence="1" type="ORF">Dere_GG26751</name>
</gene>
<sequence length="92" mass="10811">MDWKDESHSLLFDDIDNLLSELETSLRALRINRQSCNNRLFQVNGLANDTSLLKSTEKQLLFLKLLFKTGCPNEYHRNIPKFFEYSKTTVRS</sequence>